<protein>
    <submittedName>
        <fullName evidence="2">Uncharacterized protein</fullName>
    </submittedName>
</protein>
<dbReference type="OrthoDB" id="269151at2759"/>
<accession>A0A835V767</accession>
<feature type="region of interest" description="Disordered" evidence="1">
    <location>
        <begin position="1"/>
        <end position="65"/>
    </location>
</feature>
<gene>
    <name evidence="2" type="ORF">HPP92_009670</name>
</gene>
<feature type="compositionally biased region" description="Basic and acidic residues" evidence="1">
    <location>
        <begin position="1"/>
        <end position="19"/>
    </location>
</feature>
<evidence type="ECO:0000256" key="1">
    <source>
        <dbReference type="SAM" id="MobiDB-lite"/>
    </source>
</evidence>
<keyword evidence="3" id="KW-1185">Reference proteome</keyword>
<reference evidence="2 3" key="1">
    <citation type="journal article" date="2020" name="Nat. Food">
        <title>A phased Vanilla planifolia genome enables genetic improvement of flavour and production.</title>
        <authorList>
            <person name="Hasing T."/>
            <person name="Tang H."/>
            <person name="Brym M."/>
            <person name="Khazi F."/>
            <person name="Huang T."/>
            <person name="Chambers A.H."/>
        </authorList>
    </citation>
    <scope>NUCLEOTIDE SEQUENCE [LARGE SCALE GENOMIC DNA]</scope>
    <source>
        <tissue evidence="2">Leaf</tissue>
    </source>
</reference>
<evidence type="ECO:0000313" key="2">
    <source>
        <dbReference type="EMBL" id="KAG0485591.1"/>
    </source>
</evidence>
<organism evidence="2 3">
    <name type="scientific">Vanilla planifolia</name>
    <name type="common">Vanilla</name>
    <dbReference type="NCBI Taxonomy" id="51239"/>
    <lineage>
        <taxon>Eukaryota</taxon>
        <taxon>Viridiplantae</taxon>
        <taxon>Streptophyta</taxon>
        <taxon>Embryophyta</taxon>
        <taxon>Tracheophyta</taxon>
        <taxon>Spermatophyta</taxon>
        <taxon>Magnoliopsida</taxon>
        <taxon>Liliopsida</taxon>
        <taxon>Asparagales</taxon>
        <taxon>Orchidaceae</taxon>
        <taxon>Vanilloideae</taxon>
        <taxon>Vanilleae</taxon>
        <taxon>Vanilla</taxon>
    </lineage>
</organism>
<dbReference type="EMBL" id="JADCNL010000004">
    <property type="protein sequence ID" value="KAG0485591.1"/>
    <property type="molecule type" value="Genomic_DNA"/>
</dbReference>
<feature type="compositionally biased region" description="Basic residues" evidence="1">
    <location>
        <begin position="26"/>
        <end position="36"/>
    </location>
</feature>
<evidence type="ECO:0000313" key="3">
    <source>
        <dbReference type="Proteomes" id="UP000636800"/>
    </source>
</evidence>
<dbReference type="AlphaFoldDB" id="A0A835V767"/>
<feature type="compositionally biased region" description="Polar residues" evidence="1">
    <location>
        <begin position="37"/>
        <end position="48"/>
    </location>
</feature>
<comment type="caution">
    <text evidence="2">The sequence shown here is derived from an EMBL/GenBank/DDBJ whole genome shotgun (WGS) entry which is preliminary data.</text>
</comment>
<sequence length="89" mass="10305">MVHQILEDGQRTRLKRSTESDPFIANRRRPSAKSTKRSGVNLRSSECVRSSGSKKRKSGDGDETKYRRNLAAEPWNLEIIELLFKRLIF</sequence>
<dbReference type="Proteomes" id="UP000636800">
    <property type="component" value="Unassembled WGS sequence"/>
</dbReference>
<proteinExistence type="predicted"/>
<name>A0A835V767_VANPL</name>